<evidence type="ECO:0000313" key="5">
    <source>
        <dbReference type="EMBL" id="COW33135.1"/>
    </source>
</evidence>
<dbReference type="EMBL" id="CNFU01000834">
    <property type="protein sequence ID" value="CKS59495.1"/>
    <property type="molecule type" value="Genomic_DNA"/>
</dbReference>
<accession>A0A0T9DTP2</accession>
<evidence type="ECO:0000313" key="10">
    <source>
        <dbReference type="Proteomes" id="UP000044938"/>
    </source>
</evidence>
<evidence type="ECO:0000313" key="6">
    <source>
        <dbReference type="EMBL" id="COW48523.1"/>
    </source>
</evidence>
<evidence type="ECO:0000313" key="9">
    <source>
        <dbReference type="Proteomes" id="UP000038802"/>
    </source>
</evidence>
<organism evidence="6 9">
    <name type="scientific">Mycobacterium tuberculosis</name>
    <dbReference type="NCBI Taxonomy" id="1773"/>
    <lineage>
        <taxon>Bacteria</taxon>
        <taxon>Bacillati</taxon>
        <taxon>Actinomycetota</taxon>
        <taxon>Actinomycetes</taxon>
        <taxon>Mycobacteriales</taxon>
        <taxon>Mycobacteriaceae</taxon>
        <taxon>Mycobacterium</taxon>
        <taxon>Mycobacterium tuberculosis complex</taxon>
    </lineage>
</organism>
<dbReference type="EMBL" id="CFOE01000608">
    <property type="protein sequence ID" value="CFE43740.1"/>
    <property type="molecule type" value="Genomic_DNA"/>
</dbReference>
<dbReference type="EMBL" id="CSAD01000967">
    <property type="protein sequence ID" value="COW69343.1"/>
    <property type="molecule type" value="Genomic_DNA"/>
</dbReference>
<name>A0A0T9DTP2_MYCTX</name>
<evidence type="ECO:0000313" key="4">
    <source>
        <dbReference type="EMBL" id="CKT03108.1"/>
    </source>
</evidence>
<evidence type="ECO:0000313" key="15">
    <source>
        <dbReference type="Proteomes" id="UP000049023"/>
    </source>
</evidence>
<evidence type="ECO:0000313" key="1">
    <source>
        <dbReference type="EMBL" id="CFE43740.1"/>
    </source>
</evidence>
<dbReference type="EMBL" id="CSAE01000543">
    <property type="protein sequence ID" value="COW48523.1"/>
    <property type="molecule type" value="Genomic_DNA"/>
</dbReference>
<evidence type="ECO:0000313" key="2">
    <source>
        <dbReference type="EMBL" id="CFE74439.1"/>
    </source>
</evidence>
<dbReference type="EMBL" id="CFOH01000934">
    <property type="protein sequence ID" value="CFE74439.1"/>
    <property type="molecule type" value="Genomic_DNA"/>
</dbReference>
<dbReference type="EMBL" id="CHKL01000329">
    <property type="protein sequence ID" value="COW53985.1"/>
    <property type="molecule type" value="Genomic_DNA"/>
</dbReference>
<reference evidence="6" key="1">
    <citation type="submission" date="2015-03" db="EMBL/GenBank/DDBJ databases">
        <authorList>
            <person name="Murphy D."/>
        </authorList>
    </citation>
    <scope>NUCLEOTIDE SEQUENCE [LARGE SCALE GENOMIC DNA]</scope>
    <source>
        <strain evidence="6">K00500041</strain>
    </source>
</reference>
<dbReference type="Proteomes" id="UP000050164">
    <property type="component" value="Unassembled WGS sequence"/>
</dbReference>
<dbReference type="AlphaFoldDB" id="A0A0T9DTP2"/>
<dbReference type="Proteomes" id="UP000048289">
    <property type="component" value="Unassembled WGS sequence"/>
</dbReference>
<dbReference type="Proteomes" id="UP000048600">
    <property type="component" value="Unassembled WGS sequence"/>
</dbReference>
<dbReference type="EMBL" id="CSAJ01000300">
    <property type="protein sequence ID" value="COW33135.1"/>
    <property type="molecule type" value="Genomic_DNA"/>
</dbReference>
<evidence type="ECO:0000313" key="8">
    <source>
        <dbReference type="EMBL" id="COW69343.1"/>
    </source>
</evidence>
<evidence type="ECO:0000313" key="11">
    <source>
        <dbReference type="Proteomes" id="UP000045842"/>
    </source>
</evidence>
<dbReference type="Proteomes" id="UP000044938">
    <property type="component" value="Unassembled WGS sequence"/>
</dbReference>
<evidence type="ECO:0000313" key="13">
    <source>
        <dbReference type="Proteomes" id="UP000048289"/>
    </source>
</evidence>
<reference evidence="9 10" key="2">
    <citation type="submission" date="2015-03" db="EMBL/GenBank/DDBJ databases">
        <authorList>
            <consortium name="Pathogen Informatics"/>
        </authorList>
    </citation>
    <scope>NUCLEOTIDE SEQUENCE [LARGE SCALE GENOMIC DNA]</scope>
    <source>
        <strain evidence="4 16">Bir 185</strain>
        <strain evidence="3 15">Bir 187</strain>
        <strain evidence="8 11">G09801536</strain>
        <strain evidence="1 13">G09901357</strain>
        <strain evidence="2 12">H09601792</strain>
        <strain evidence="9">K00500041</strain>
        <strain evidence="5 10">M09401471</strain>
        <strain evidence="7 14">P00601463</strain>
    </source>
</reference>
<evidence type="ECO:0000313" key="3">
    <source>
        <dbReference type="EMBL" id="CKS59495.1"/>
    </source>
</evidence>
<evidence type="ECO:0000313" key="7">
    <source>
        <dbReference type="EMBL" id="COW53985.1"/>
    </source>
</evidence>
<dbReference type="Proteomes" id="UP000046947">
    <property type="component" value="Unassembled WGS sequence"/>
</dbReference>
<gene>
    <name evidence="8" type="ORF">ERS007679_04184</name>
    <name evidence="1" type="ORF">ERS007681_03476</name>
    <name evidence="2" type="ORF">ERS007688_03848</name>
    <name evidence="6" type="ORF">ERS007703_03734</name>
    <name evidence="5" type="ORF">ERS007720_02372</name>
    <name evidence="7" type="ORF">ERS007741_02675</name>
    <name evidence="4" type="ORF">ERS027659_03874</name>
    <name evidence="3" type="ORF">ERS027661_03289</name>
</gene>
<evidence type="ECO:0000313" key="12">
    <source>
        <dbReference type="Proteomes" id="UP000046947"/>
    </source>
</evidence>
<protein>
    <submittedName>
        <fullName evidence="6">Uncharacterized protein</fullName>
    </submittedName>
</protein>
<dbReference type="Proteomes" id="UP000038802">
    <property type="component" value="Unassembled WGS sequence"/>
</dbReference>
<dbReference type="Proteomes" id="UP000045842">
    <property type="component" value="Unassembled WGS sequence"/>
</dbReference>
<evidence type="ECO:0000313" key="16">
    <source>
        <dbReference type="Proteomes" id="UP000050164"/>
    </source>
</evidence>
<evidence type="ECO:0000313" key="14">
    <source>
        <dbReference type="Proteomes" id="UP000048600"/>
    </source>
</evidence>
<proteinExistence type="predicted"/>
<sequence length="158" mass="16496">MIVTPAIATLRWLHFTAFGSPLVPEVKISMKRSARSADRKRTSVSRCAATSSVHSGESTLMCSTSAGTSADPEPVSTNWQSALAMSPASAAPRRTGLRPTGTIPDSAPATSVAEKNGVFCSNTPTCGGRAGSRRSRSAAAIAAPCRMWSRQLVNESSK</sequence>
<dbReference type="Proteomes" id="UP000049023">
    <property type="component" value="Unassembled WGS sequence"/>
</dbReference>
<dbReference type="EMBL" id="CNFT01001224">
    <property type="protein sequence ID" value="CKT03108.1"/>
    <property type="molecule type" value="Genomic_DNA"/>
</dbReference>